<evidence type="ECO:0000256" key="5">
    <source>
        <dbReference type="ARBA" id="ARBA00022917"/>
    </source>
</evidence>
<evidence type="ECO:0000313" key="10">
    <source>
        <dbReference type="EMBL" id="ASD30113.1"/>
    </source>
</evidence>
<dbReference type="InterPro" id="IPR033721">
    <property type="entry name" value="ProRS_core_arch_euk"/>
</dbReference>
<dbReference type="InterPro" id="IPR004154">
    <property type="entry name" value="Anticodon-bd"/>
</dbReference>
<proteinExistence type="inferred from homology"/>
<evidence type="ECO:0000256" key="6">
    <source>
        <dbReference type="ARBA" id="ARBA00023146"/>
    </source>
</evidence>
<comment type="catalytic activity">
    <reaction evidence="7 8">
        <text>tRNA(Pro) + L-proline + ATP = L-prolyl-tRNA(Pro) + AMP + diphosphate</text>
        <dbReference type="Rhea" id="RHEA:14305"/>
        <dbReference type="Rhea" id="RHEA-COMP:9700"/>
        <dbReference type="Rhea" id="RHEA-COMP:9702"/>
        <dbReference type="ChEBI" id="CHEBI:30616"/>
        <dbReference type="ChEBI" id="CHEBI:33019"/>
        <dbReference type="ChEBI" id="CHEBI:60039"/>
        <dbReference type="ChEBI" id="CHEBI:78442"/>
        <dbReference type="ChEBI" id="CHEBI:78532"/>
        <dbReference type="ChEBI" id="CHEBI:456215"/>
        <dbReference type="EC" id="6.1.1.15"/>
    </reaction>
</comment>
<dbReference type="SUPFAM" id="SSF52954">
    <property type="entry name" value="Class II aaRS ABD-related"/>
    <property type="match status" value="1"/>
</dbReference>
<dbReference type="InterPro" id="IPR045864">
    <property type="entry name" value="aa-tRNA-synth_II/BPL/LPL"/>
</dbReference>
<dbReference type="PANTHER" id="PTHR43382:SF2">
    <property type="entry name" value="BIFUNCTIONAL GLUTAMATE_PROLINE--TRNA LIGASE"/>
    <property type="match status" value="1"/>
</dbReference>
<evidence type="ECO:0000256" key="1">
    <source>
        <dbReference type="ARBA" id="ARBA00022490"/>
    </source>
</evidence>
<evidence type="ECO:0000256" key="8">
    <source>
        <dbReference type="HAMAP-Rule" id="MF_01571"/>
    </source>
</evidence>
<dbReference type="Pfam" id="PF09180">
    <property type="entry name" value="ProRS-C_1"/>
    <property type="match status" value="1"/>
</dbReference>
<dbReference type="PRINTS" id="PR01046">
    <property type="entry name" value="TRNASYNTHPRO"/>
</dbReference>
<keyword evidence="3 8" id="KW-0547">Nucleotide-binding</keyword>
<dbReference type="Gene3D" id="3.30.930.10">
    <property type="entry name" value="Bira Bifunctional Protein, Domain 2"/>
    <property type="match status" value="1"/>
</dbReference>
<dbReference type="AlphaFoldDB" id="A0AAC9T280"/>
<dbReference type="PANTHER" id="PTHR43382">
    <property type="entry name" value="PROLYL-TRNA SYNTHETASE"/>
    <property type="match status" value="1"/>
</dbReference>
<keyword evidence="2 8" id="KW-0436">Ligase</keyword>
<dbReference type="SMART" id="SM00946">
    <property type="entry name" value="ProRS-C_1"/>
    <property type="match status" value="1"/>
</dbReference>
<keyword evidence="1 8" id="KW-0963">Cytoplasm</keyword>
<comment type="function">
    <text evidence="8">Catalyzes the attachment of proline to tRNA(Pro) in a two-step reaction: proline is first activated by ATP to form Pro-AMP and then transferred to the acceptor end of tRNA(Pro).</text>
</comment>
<sequence length="472" mass="54370">MSKKLEKITTRKENFADWYTSIVNNAKLIQYTDIKGMMVFQPNAWAIWEAIKNQIDVEFKKHGVRNLAMPTLIPLSEFQKEKDHIEGFAPELFMVNQIGDKKLDNSYAIRPTSEILFCNYFKNIVNSYNDLPIKNNQWCSVMRAEKTTRPFLRNAEFHWQELHAIFASENEADSFAKVILDVYTDFVQNYLCIPVIKGLKTPWERFAGAQKTYTIEAMMQDGQALQSATSHYLGQFFAKAYDIKFQGQDNQMHYVHQMSAGLSTRIIGALIMVHADDQGLILPPDIAFNQIAILTIFSNKNPQLLKISQQICEQLNNYRLFEDHSDKGIGYKLAQQEIEGTPICILVGAKELVNQQVVIVRRDTHEKINVDLTDLKLIIPKLLADIKRNIYEKAKKDLEDSIVFVNNIEELKQVIAQNKMAKAFFDGTKEDDEQIKLLTNASTRCIFDETQNGQCFYTNKKTNKLTLFARAY</sequence>
<dbReference type="InterPro" id="IPR016061">
    <property type="entry name" value="Pro-tRNA_ligase_II_C"/>
</dbReference>
<feature type="domain" description="Aminoacyl-transfer RNA synthetases class-II family profile" evidence="9">
    <location>
        <begin position="45"/>
        <end position="283"/>
    </location>
</feature>
<dbReference type="InterPro" id="IPR036621">
    <property type="entry name" value="Anticodon-bd_dom_sf"/>
</dbReference>
<dbReference type="InterPro" id="IPR004499">
    <property type="entry name" value="Pro-tRNA-ligase_IIa_arc-type"/>
</dbReference>
<comment type="similarity">
    <text evidence="8">Belongs to the class-II aminoacyl-tRNA synthetase family. ProS type 3 subfamily.</text>
</comment>
<keyword evidence="6 8" id="KW-0030">Aminoacyl-tRNA synthetase</keyword>
<dbReference type="SMR" id="A0AAC9T280"/>
<dbReference type="FunFam" id="3.30.930.10:FF:000037">
    <property type="entry name" value="Proline--tRNA ligase"/>
    <property type="match status" value="1"/>
</dbReference>
<dbReference type="Proteomes" id="UP000197054">
    <property type="component" value="Chromosome"/>
</dbReference>
<dbReference type="EC" id="6.1.1.15" evidence="8"/>
<dbReference type="RefSeq" id="WP_006688815.1">
    <property type="nucleotide sequence ID" value="NZ_CAMQQM010000004.1"/>
</dbReference>
<dbReference type="InterPro" id="IPR002316">
    <property type="entry name" value="Pro-tRNA-ligase_IIa"/>
</dbReference>
<evidence type="ECO:0000256" key="7">
    <source>
        <dbReference type="ARBA" id="ARBA00047671"/>
    </source>
</evidence>
<dbReference type="GO" id="GO:0005524">
    <property type="term" value="F:ATP binding"/>
    <property type="evidence" value="ECO:0007669"/>
    <property type="project" value="UniProtKB-UniRule"/>
</dbReference>
<dbReference type="HAMAP" id="MF_01571">
    <property type="entry name" value="Pro_tRNA_synth_type3"/>
    <property type="match status" value="1"/>
</dbReference>
<dbReference type="InterPro" id="IPR002314">
    <property type="entry name" value="aa-tRNA-synt_IIb"/>
</dbReference>
<protein>
    <recommendedName>
        <fullName evidence="8">Proline--tRNA ligase</fullName>
        <ecNumber evidence="8">6.1.1.15</ecNumber>
    </recommendedName>
    <alternativeName>
        <fullName evidence="8">Prolyl-tRNA synthetase</fullName>
        <shortName evidence="8">ProRS</shortName>
    </alternativeName>
</protein>
<dbReference type="GO" id="GO:0006433">
    <property type="term" value="P:prolyl-tRNA aminoacylation"/>
    <property type="evidence" value="ECO:0007669"/>
    <property type="project" value="UniProtKB-UniRule"/>
</dbReference>
<evidence type="ECO:0000313" key="11">
    <source>
        <dbReference type="Proteomes" id="UP000197054"/>
    </source>
</evidence>
<dbReference type="EMBL" id="CP021991">
    <property type="protein sequence ID" value="ASD30113.1"/>
    <property type="molecule type" value="Genomic_DNA"/>
</dbReference>
<accession>A0AAC9T280</accession>
<dbReference type="Gene3D" id="3.40.50.800">
    <property type="entry name" value="Anticodon-binding domain"/>
    <property type="match status" value="1"/>
</dbReference>
<dbReference type="OMA" id="EVYWVTH"/>
<keyword evidence="5 8" id="KW-0648">Protein biosynthesis</keyword>
<dbReference type="Pfam" id="PF03129">
    <property type="entry name" value="HGTP_anticodon"/>
    <property type="match status" value="1"/>
</dbReference>
<dbReference type="NCBIfam" id="TIGR00408">
    <property type="entry name" value="proS_fam_I"/>
    <property type="match status" value="1"/>
</dbReference>
<dbReference type="SUPFAM" id="SSF64586">
    <property type="entry name" value="C-terminal domain of ProRS"/>
    <property type="match status" value="1"/>
</dbReference>
<dbReference type="SUPFAM" id="SSF55681">
    <property type="entry name" value="Class II aaRS and biotin synthetases"/>
    <property type="match status" value="1"/>
</dbReference>
<evidence type="ECO:0000256" key="4">
    <source>
        <dbReference type="ARBA" id="ARBA00022840"/>
    </source>
</evidence>
<dbReference type="Pfam" id="PF00587">
    <property type="entry name" value="tRNA-synt_2b"/>
    <property type="match status" value="1"/>
</dbReference>
<comment type="domain">
    <text evidence="8">Consists of three domains: the N-terminal catalytic domain, the anticodon-binding domain and the C-terminal extension.</text>
</comment>
<comment type="subcellular location">
    <subcellularLocation>
        <location evidence="8">Cytoplasm</location>
    </subcellularLocation>
</comment>
<dbReference type="CDD" id="cd00778">
    <property type="entry name" value="ProRS_core_arch_euk"/>
    <property type="match status" value="1"/>
</dbReference>
<dbReference type="PROSITE" id="PS50862">
    <property type="entry name" value="AA_TRNA_LIGASE_II"/>
    <property type="match status" value="1"/>
</dbReference>
<dbReference type="GO" id="GO:0017101">
    <property type="term" value="C:aminoacyl-tRNA synthetase multienzyme complex"/>
    <property type="evidence" value="ECO:0007669"/>
    <property type="project" value="TreeGrafter"/>
</dbReference>
<comment type="subunit">
    <text evidence="8">Homodimer.</text>
</comment>
<keyword evidence="4 8" id="KW-0067">ATP-binding</keyword>
<name>A0AAC9T280_UREPR</name>
<dbReference type="Gene3D" id="3.30.110.30">
    <property type="entry name" value="C-terminal domain of ProRS"/>
    <property type="match status" value="1"/>
</dbReference>
<dbReference type="GO" id="GO:0004827">
    <property type="term" value="F:proline-tRNA ligase activity"/>
    <property type="evidence" value="ECO:0007669"/>
    <property type="project" value="UniProtKB-UniRule"/>
</dbReference>
<dbReference type="InterPro" id="IPR006195">
    <property type="entry name" value="aa-tRNA-synth_II"/>
</dbReference>
<evidence type="ECO:0000256" key="3">
    <source>
        <dbReference type="ARBA" id="ARBA00022741"/>
    </source>
</evidence>
<reference evidence="10 11" key="1">
    <citation type="submission" date="2017-06" db="EMBL/GenBank/DDBJ databases">
        <title>Genome Sequencing and Comparative Genomics Analysis of Five Ureaplasma Urealyticums with Different Drug Resistance.</title>
        <authorList>
            <person name="Ma L."/>
            <person name="Jia T."/>
        </authorList>
    </citation>
    <scope>NUCLEOTIDE SEQUENCE [LARGE SCALE GENOMIC DNA]</scope>
    <source>
        <strain evidence="11">hebnu uu3</strain>
    </source>
</reference>
<dbReference type="InterPro" id="IPR017449">
    <property type="entry name" value="Pro-tRNA_synth_II"/>
</dbReference>
<evidence type="ECO:0000256" key="2">
    <source>
        <dbReference type="ARBA" id="ARBA00022598"/>
    </source>
</evidence>
<gene>
    <name evidence="8" type="primary">proS</name>
    <name evidence="10" type="ORF">CEG42_02730</name>
</gene>
<dbReference type="GeneID" id="29672583"/>
<organism evidence="10 11">
    <name type="scientific">Ureaplasma parvum</name>
    <name type="common">Ureaplasma urealyticum biotype 1</name>
    <dbReference type="NCBI Taxonomy" id="134821"/>
    <lineage>
        <taxon>Bacteria</taxon>
        <taxon>Bacillati</taxon>
        <taxon>Mycoplasmatota</taxon>
        <taxon>Mycoplasmoidales</taxon>
        <taxon>Mycoplasmoidaceae</taxon>
        <taxon>Ureaplasma</taxon>
    </lineage>
</organism>
<dbReference type="GO" id="GO:0005737">
    <property type="term" value="C:cytoplasm"/>
    <property type="evidence" value="ECO:0007669"/>
    <property type="project" value="UniProtKB-SubCell"/>
</dbReference>
<evidence type="ECO:0000259" key="9">
    <source>
        <dbReference type="PROSITE" id="PS50862"/>
    </source>
</evidence>